<feature type="domain" description="EF-hand" evidence="4">
    <location>
        <begin position="96"/>
        <end position="127"/>
    </location>
</feature>
<reference evidence="5 6" key="1">
    <citation type="journal article" date="2023" name="Sci. Data">
        <title>Genome assembly of the Korean intertidal mud-creeper Batillaria attramentaria.</title>
        <authorList>
            <person name="Patra A.K."/>
            <person name="Ho P.T."/>
            <person name="Jun S."/>
            <person name="Lee S.J."/>
            <person name="Kim Y."/>
            <person name="Won Y.J."/>
        </authorList>
    </citation>
    <scope>NUCLEOTIDE SEQUENCE [LARGE SCALE GENOMIC DNA]</scope>
    <source>
        <strain evidence="5">Wonlab-2016</strain>
    </source>
</reference>
<dbReference type="EMBL" id="JACVVK020000068">
    <property type="protein sequence ID" value="KAK7496326.1"/>
    <property type="molecule type" value="Genomic_DNA"/>
</dbReference>
<keyword evidence="2" id="KW-0677">Repeat</keyword>
<dbReference type="SUPFAM" id="SSF47473">
    <property type="entry name" value="EF-hand"/>
    <property type="match status" value="1"/>
</dbReference>
<dbReference type="GO" id="GO:0046872">
    <property type="term" value="F:metal ion binding"/>
    <property type="evidence" value="ECO:0007669"/>
    <property type="project" value="UniProtKB-KW"/>
</dbReference>
<dbReference type="PROSITE" id="PS00018">
    <property type="entry name" value="EF_HAND_1"/>
    <property type="match status" value="3"/>
</dbReference>
<dbReference type="PANTHER" id="PTHR34524:SF6">
    <property type="entry name" value="CALCYPHOSINE LIKE"/>
    <property type="match status" value="1"/>
</dbReference>
<proteinExistence type="predicted"/>
<dbReference type="InterPro" id="IPR011992">
    <property type="entry name" value="EF-hand-dom_pair"/>
</dbReference>
<dbReference type="Pfam" id="PF13499">
    <property type="entry name" value="EF-hand_7"/>
    <property type="match status" value="1"/>
</dbReference>
<evidence type="ECO:0000256" key="3">
    <source>
        <dbReference type="ARBA" id="ARBA00022837"/>
    </source>
</evidence>
<dbReference type="Gene3D" id="1.10.238.10">
    <property type="entry name" value="EF-hand"/>
    <property type="match status" value="2"/>
</dbReference>
<dbReference type="Pfam" id="PF13202">
    <property type="entry name" value="EF-hand_5"/>
    <property type="match status" value="1"/>
</dbReference>
<dbReference type="InterPro" id="IPR051581">
    <property type="entry name" value="Ca-bind"/>
</dbReference>
<dbReference type="PROSITE" id="PS50222">
    <property type="entry name" value="EF_HAND_2"/>
    <property type="match status" value="3"/>
</dbReference>
<accession>A0ABD0LAM2</accession>
<keyword evidence="3" id="KW-0106">Calcium</keyword>
<protein>
    <recommendedName>
        <fullName evidence="4">EF-hand domain-containing protein</fullName>
    </recommendedName>
</protein>
<evidence type="ECO:0000256" key="2">
    <source>
        <dbReference type="ARBA" id="ARBA00022737"/>
    </source>
</evidence>
<organism evidence="5 6">
    <name type="scientific">Batillaria attramentaria</name>
    <dbReference type="NCBI Taxonomy" id="370345"/>
    <lineage>
        <taxon>Eukaryota</taxon>
        <taxon>Metazoa</taxon>
        <taxon>Spiralia</taxon>
        <taxon>Lophotrochozoa</taxon>
        <taxon>Mollusca</taxon>
        <taxon>Gastropoda</taxon>
        <taxon>Caenogastropoda</taxon>
        <taxon>Sorbeoconcha</taxon>
        <taxon>Cerithioidea</taxon>
        <taxon>Batillariidae</taxon>
        <taxon>Batillaria</taxon>
    </lineage>
</organism>
<comment type="caution">
    <text evidence="5">The sequence shown here is derived from an EMBL/GenBank/DDBJ whole genome shotgun (WGS) entry which is preliminary data.</text>
</comment>
<gene>
    <name evidence="5" type="ORF">BaRGS_00012491</name>
</gene>
<dbReference type="InterPro" id="IPR018247">
    <property type="entry name" value="EF_Hand_1_Ca_BS"/>
</dbReference>
<evidence type="ECO:0000313" key="5">
    <source>
        <dbReference type="EMBL" id="KAK7496326.1"/>
    </source>
</evidence>
<dbReference type="InterPro" id="IPR002048">
    <property type="entry name" value="EF_hand_dom"/>
</dbReference>
<dbReference type="SMART" id="SM00054">
    <property type="entry name" value="EFh"/>
    <property type="match status" value="3"/>
</dbReference>
<evidence type="ECO:0000259" key="4">
    <source>
        <dbReference type="PROSITE" id="PS50222"/>
    </source>
</evidence>
<feature type="domain" description="EF-hand" evidence="4">
    <location>
        <begin position="11"/>
        <end position="46"/>
    </location>
</feature>
<evidence type="ECO:0000313" key="6">
    <source>
        <dbReference type="Proteomes" id="UP001519460"/>
    </source>
</evidence>
<evidence type="ECO:0000256" key="1">
    <source>
        <dbReference type="ARBA" id="ARBA00022723"/>
    </source>
</evidence>
<dbReference type="AlphaFoldDB" id="A0ABD0LAM2"/>
<name>A0ABD0LAM2_9CAEN</name>
<dbReference type="Proteomes" id="UP001519460">
    <property type="component" value="Unassembled WGS sequence"/>
</dbReference>
<feature type="domain" description="EF-hand" evidence="4">
    <location>
        <begin position="60"/>
        <end position="95"/>
    </location>
</feature>
<sequence length="127" mass="14214">MSSKSYSCTMEDRAVIAAIFIAMDEDGDHRLSREELKKGLDRFGIKDLSDTDAEAHPAADKRAKLRRAFNEMDKDKNGSLSEDELYEGLRQAGINVSKSEVSKLATNLDKDGDGKIDFEEFVAMFDE</sequence>
<keyword evidence="1" id="KW-0479">Metal-binding</keyword>
<dbReference type="CDD" id="cd00051">
    <property type="entry name" value="EFh"/>
    <property type="match status" value="1"/>
</dbReference>
<keyword evidence="6" id="KW-1185">Reference proteome</keyword>
<dbReference type="PANTHER" id="PTHR34524">
    <property type="entry name" value="CALCYPHOSIN"/>
    <property type="match status" value="1"/>
</dbReference>